<organism evidence="2 3">
    <name type="scientific">Paenibacillus alba</name>
    <dbReference type="NCBI Taxonomy" id="1197127"/>
    <lineage>
        <taxon>Bacteria</taxon>
        <taxon>Bacillati</taxon>
        <taxon>Bacillota</taxon>
        <taxon>Bacilli</taxon>
        <taxon>Bacillales</taxon>
        <taxon>Paenibacillaceae</taxon>
        <taxon>Paenibacillus</taxon>
    </lineage>
</organism>
<evidence type="ECO:0000313" key="3">
    <source>
        <dbReference type="Proteomes" id="UP001338137"/>
    </source>
</evidence>
<dbReference type="EMBL" id="JARLKY010000001">
    <property type="protein sequence ID" value="MEC0225506.1"/>
    <property type="molecule type" value="Genomic_DNA"/>
</dbReference>
<gene>
    <name evidence="2" type="ORF">P4I72_00010</name>
</gene>
<keyword evidence="3" id="KW-1185">Reference proteome</keyword>
<reference evidence="2 3" key="1">
    <citation type="submission" date="2023-03" db="EMBL/GenBank/DDBJ databases">
        <title>Bacillus Genome Sequencing.</title>
        <authorList>
            <person name="Dunlap C."/>
        </authorList>
    </citation>
    <scope>NUCLEOTIDE SEQUENCE [LARGE SCALE GENOMIC DNA]</scope>
    <source>
        <strain evidence="2 3">BD-533</strain>
    </source>
</reference>
<proteinExistence type="predicted"/>
<accession>A0ABU6FUD2</accession>
<keyword evidence="1" id="KW-0812">Transmembrane</keyword>
<name>A0ABU6FUD2_9BACL</name>
<dbReference type="Proteomes" id="UP001338137">
    <property type="component" value="Unassembled WGS sequence"/>
</dbReference>
<feature type="transmembrane region" description="Helical" evidence="1">
    <location>
        <begin position="20"/>
        <end position="41"/>
    </location>
</feature>
<sequence length="46" mass="5407">MEVMAEVMVEVVDFQELADYFRSVYVALFRIFLQIGILFSWKSAKS</sequence>
<keyword evidence="1" id="KW-1133">Transmembrane helix</keyword>
<keyword evidence="1" id="KW-0472">Membrane</keyword>
<evidence type="ECO:0000256" key="1">
    <source>
        <dbReference type="SAM" id="Phobius"/>
    </source>
</evidence>
<dbReference type="RefSeq" id="WP_326069906.1">
    <property type="nucleotide sequence ID" value="NZ_JARLKY010000001.1"/>
</dbReference>
<evidence type="ECO:0000313" key="2">
    <source>
        <dbReference type="EMBL" id="MEC0225506.1"/>
    </source>
</evidence>
<protein>
    <submittedName>
        <fullName evidence="2">Uncharacterized protein</fullName>
    </submittedName>
</protein>
<comment type="caution">
    <text evidence="2">The sequence shown here is derived from an EMBL/GenBank/DDBJ whole genome shotgun (WGS) entry which is preliminary data.</text>
</comment>